<organism evidence="3 4">
    <name type="scientific">Brucella gallinifaecis</name>
    <dbReference type="NCBI Taxonomy" id="215590"/>
    <lineage>
        <taxon>Bacteria</taxon>
        <taxon>Pseudomonadati</taxon>
        <taxon>Pseudomonadota</taxon>
        <taxon>Alphaproteobacteria</taxon>
        <taxon>Hyphomicrobiales</taxon>
        <taxon>Brucellaceae</taxon>
        <taxon>Brucella/Ochrobactrum group</taxon>
        <taxon>Brucella</taxon>
    </lineage>
</organism>
<feature type="chain" id="PRO_5021255019" evidence="2">
    <location>
        <begin position="23"/>
        <end position="328"/>
    </location>
</feature>
<dbReference type="EMBL" id="VEWJ01000017">
    <property type="protein sequence ID" value="TPF74059.1"/>
    <property type="molecule type" value="Genomic_DNA"/>
</dbReference>
<dbReference type="RefSeq" id="WP_140906198.1">
    <property type="nucleotide sequence ID" value="NZ_JBHTMD010000043.1"/>
</dbReference>
<reference evidence="3 4" key="1">
    <citation type="journal article" date="2003" name="Int. J. Syst. Evol. Microbiol.">
        <title>Towards a standardized format for the description of a novel species (of an established genus): Ochrobactrum gallinifaecis sp. nov.</title>
        <authorList>
            <person name="Kampfer P."/>
            <person name="Buczolits S."/>
            <person name="Albrecht A."/>
            <person name="Busse H.J."/>
            <person name="Stackebrandt E."/>
        </authorList>
    </citation>
    <scope>NUCLEOTIDE SEQUENCE [LARGE SCALE GENOMIC DNA]</scope>
    <source>
        <strain evidence="3 4">ISO 196</strain>
    </source>
</reference>
<dbReference type="PIRSF" id="PIRSF002825">
    <property type="entry name" value="CfbpA"/>
    <property type="match status" value="1"/>
</dbReference>
<dbReference type="AlphaFoldDB" id="A0A502BK63"/>
<dbReference type="SUPFAM" id="SSF53850">
    <property type="entry name" value="Periplasmic binding protein-like II"/>
    <property type="match status" value="1"/>
</dbReference>
<dbReference type="Gene3D" id="3.40.190.10">
    <property type="entry name" value="Periplasmic binding protein-like II"/>
    <property type="match status" value="2"/>
</dbReference>
<evidence type="ECO:0000313" key="4">
    <source>
        <dbReference type="Proteomes" id="UP000315388"/>
    </source>
</evidence>
<evidence type="ECO:0000256" key="2">
    <source>
        <dbReference type="SAM" id="SignalP"/>
    </source>
</evidence>
<accession>A0A502BK63</accession>
<keyword evidence="1 2" id="KW-0732">Signal</keyword>
<sequence length="328" mass="35272">MKLSSYLLAGCMSLGLTLPALANDPVLYTSNPVQAYEAVQAVVKDKTGQNLGVITGGSGVLLRRAEAETSAPQSDIFWSSSANTLGAYEKLFEPYKASALEAIPQNLHYSGDLFIPANVHLVTMLVNSDQLQGNAAPKTWADLAKPEWKGKIIMPDPVNSSTGYTIAWGLSKLLDEDTFKAIVANIVTSGSASNVPKGTAMGEYTIGLTFEATAYPYIDGGQEELSLVYPSEGTFMTPEFAGLFKNAPSGDNAKKALDSLLSKEAQIELLKVAFRRPSRNDIKVSEFVELPELAEVKVFELDEADAAKNRDAFLGEWAKLPKAGDLPQ</sequence>
<dbReference type="Proteomes" id="UP000315388">
    <property type="component" value="Unassembled WGS sequence"/>
</dbReference>
<evidence type="ECO:0000313" key="3">
    <source>
        <dbReference type="EMBL" id="TPF74059.1"/>
    </source>
</evidence>
<proteinExistence type="predicted"/>
<feature type="signal peptide" evidence="2">
    <location>
        <begin position="1"/>
        <end position="22"/>
    </location>
</feature>
<protein>
    <submittedName>
        <fullName evidence="3">Extracellular solute-binding protein</fullName>
    </submittedName>
</protein>
<dbReference type="OrthoDB" id="9766989at2"/>
<keyword evidence="4" id="KW-1185">Reference proteome</keyword>
<comment type="caution">
    <text evidence="3">The sequence shown here is derived from an EMBL/GenBank/DDBJ whole genome shotgun (WGS) entry which is preliminary data.</text>
</comment>
<dbReference type="PANTHER" id="PTHR30006">
    <property type="entry name" value="THIAMINE-BINDING PERIPLASMIC PROTEIN-RELATED"/>
    <property type="match status" value="1"/>
</dbReference>
<name>A0A502BK63_9HYPH</name>
<gene>
    <name evidence="3" type="ORF">FHY56_16235</name>
</gene>
<dbReference type="PANTHER" id="PTHR30006:SF2">
    <property type="entry name" value="ABC TRANSPORTER SUBSTRATE-BINDING PROTEIN"/>
    <property type="match status" value="1"/>
</dbReference>
<dbReference type="InterPro" id="IPR026045">
    <property type="entry name" value="Ferric-bd"/>
</dbReference>
<dbReference type="Pfam" id="PF13343">
    <property type="entry name" value="SBP_bac_6"/>
    <property type="match status" value="1"/>
</dbReference>
<evidence type="ECO:0000256" key="1">
    <source>
        <dbReference type="ARBA" id="ARBA00022729"/>
    </source>
</evidence>